<dbReference type="PANTHER" id="PTHR43806:SF11">
    <property type="entry name" value="CEREVISIN-RELATED"/>
    <property type="match status" value="1"/>
</dbReference>
<dbReference type="InterPro" id="IPR050131">
    <property type="entry name" value="Peptidase_S8_subtilisin-like"/>
</dbReference>
<comment type="similarity">
    <text evidence="1 6">Belongs to the peptidase S8 family.</text>
</comment>
<feature type="chain" id="PRO_5025597923" evidence="7">
    <location>
        <begin position="21"/>
        <end position="722"/>
    </location>
</feature>
<dbReference type="InterPro" id="IPR015500">
    <property type="entry name" value="Peptidase_S8_subtilisin-rel"/>
</dbReference>
<dbReference type="InterPro" id="IPR023828">
    <property type="entry name" value="Peptidase_S8_Ser-AS"/>
</dbReference>
<evidence type="ECO:0000256" key="2">
    <source>
        <dbReference type="ARBA" id="ARBA00022670"/>
    </source>
</evidence>
<evidence type="ECO:0000256" key="3">
    <source>
        <dbReference type="ARBA" id="ARBA00022801"/>
    </source>
</evidence>
<proteinExistence type="inferred from homology"/>
<dbReference type="PANTHER" id="PTHR43806">
    <property type="entry name" value="PEPTIDASE S8"/>
    <property type="match status" value="1"/>
</dbReference>
<dbReference type="InterPro" id="IPR026444">
    <property type="entry name" value="Secre_tail"/>
</dbReference>
<dbReference type="GO" id="GO:0004252">
    <property type="term" value="F:serine-type endopeptidase activity"/>
    <property type="evidence" value="ECO:0007669"/>
    <property type="project" value="UniProtKB-UniRule"/>
</dbReference>
<accession>A0A6A7W7Z9</accession>
<keyword evidence="4 6" id="KW-0720">Serine protease</keyword>
<dbReference type="Pfam" id="PF00082">
    <property type="entry name" value="Peptidase_S8"/>
    <property type="match status" value="1"/>
</dbReference>
<evidence type="ECO:0000256" key="1">
    <source>
        <dbReference type="ARBA" id="ARBA00011073"/>
    </source>
</evidence>
<evidence type="ECO:0000313" key="9">
    <source>
        <dbReference type="EMBL" id="MQP10591.1"/>
    </source>
</evidence>
<organism evidence="9 10">
    <name type="scientific">Segatella copri</name>
    <dbReference type="NCBI Taxonomy" id="165179"/>
    <lineage>
        <taxon>Bacteria</taxon>
        <taxon>Pseudomonadati</taxon>
        <taxon>Bacteroidota</taxon>
        <taxon>Bacteroidia</taxon>
        <taxon>Bacteroidales</taxon>
        <taxon>Prevotellaceae</taxon>
        <taxon>Segatella</taxon>
    </lineage>
</organism>
<name>A0A6A7W7Z9_9BACT</name>
<dbReference type="PROSITE" id="PS00138">
    <property type="entry name" value="SUBTILASE_SER"/>
    <property type="match status" value="1"/>
</dbReference>
<evidence type="ECO:0000256" key="6">
    <source>
        <dbReference type="PROSITE-ProRule" id="PRU01240"/>
    </source>
</evidence>
<keyword evidence="10" id="KW-1185">Reference proteome</keyword>
<evidence type="ECO:0000256" key="4">
    <source>
        <dbReference type="ARBA" id="ARBA00022825"/>
    </source>
</evidence>
<keyword evidence="2 6" id="KW-0645">Protease</keyword>
<feature type="domain" description="Peptidase S8/S53" evidence="8">
    <location>
        <begin position="137"/>
        <end position="621"/>
    </location>
</feature>
<feature type="active site" description="Charge relay system" evidence="5 6">
    <location>
        <position position="146"/>
    </location>
</feature>
<feature type="active site" description="Charge relay system" evidence="5 6">
    <location>
        <position position="206"/>
    </location>
</feature>
<dbReference type="InterPro" id="IPR000209">
    <property type="entry name" value="Peptidase_S8/S53_dom"/>
</dbReference>
<feature type="signal peptide" evidence="7">
    <location>
        <begin position="1"/>
        <end position="20"/>
    </location>
</feature>
<dbReference type="PROSITE" id="PS51892">
    <property type="entry name" value="SUBTILASE"/>
    <property type="match status" value="1"/>
</dbReference>
<reference evidence="9 10" key="1">
    <citation type="submission" date="2019-09" db="EMBL/GenBank/DDBJ databases">
        <title>Distinct polysaccharide growth profiles of human intestinal Prevotella copri isolates.</title>
        <authorList>
            <person name="Fehlner-Peach H."/>
            <person name="Magnabosco C."/>
            <person name="Raghavan V."/>
            <person name="Scher J.U."/>
            <person name="Tett A."/>
            <person name="Cox L.M."/>
            <person name="Gottsegen C."/>
            <person name="Watters A."/>
            <person name="Wiltshire- Gordon J.D."/>
            <person name="Segata N."/>
            <person name="Bonneau R."/>
            <person name="Littman D.R."/>
        </authorList>
    </citation>
    <scope>NUCLEOTIDE SEQUENCE [LARGE SCALE GENOMIC DNA]</scope>
    <source>
        <strain evidence="10">iAQ1173</strain>
    </source>
</reference>
<feature type="active site" description="Charge relay system" evidence="5 6">
    <location>
        <position position="568"/>
    </location>
</feature>
<dbReference type="InterPro" id="IPR036852">
    <property type="entry name" value="Peptidase_S8/S53_dom_sf"/>
</dbReference>
<keyword evidence="7" id="KW-0732">Signal</keyword>
<evidence type="ECO:0000256" key="7">
    <source>
        <dbReference type="SAM" id="SignalP"/>
    </source>
</evidence>
<dbReference type="OrthoDB" id="1489355at2"/>
<dbReference type="SUPFAM" id="SSF52743">
    <property type="entry name" value="Subtilisin-like"/>
    <property type="match status" value="1"/>
</dbReference>
<protein>
    <submittedName>
        <fullName evidence="9">S8 family serine peptidase</fullName>
    </submittedName>
</protein>
<dbReference type="RefSeq" id="WP_158462423.1">
    <property type="nucleotide sequence ID" value="NZ_VZAD01000013.1"/>
</dbReference>
<dbReference type="PRINTS" id="PR00723">
    <property type="entry name" value="SUBTILISIN"/>
</dbReference>
<dbReference type="Proteomes" id="UP000384372">
    <property type="component" value="Unassembled WGS sequence"/>
</dbReference>
<evidence type="ECO:0000259" key="8">
    <source>
        <dbReference type="Pfam" id="PF00082"/>
    </source>
</evidence>
<gene>
    <name evidence="9" type="ORF">F7D20_01130</name>
</gene>
<dbReference type="AlphaFoldDB" id="A0A6A7W7Z9"/>
<evidence type="ECO:0000256" key="5">
    <source>
        <dbReference type="PIRSR" id="PIRSR615500-1"/>
    </source>
</evidence>
<dbReference type="Gene3D" id="3.40.50.200">
    <property type="entry name" value="Peptidase S8/S53 domain"/>
    <property type="match status" value="2"/>
</dbReference>
<keyword evidence="3 6" id="KW-0378">Hydrolase</keyword>
<evidence type="ECO:0000313" key="10">
    <source>
        <dbReference type="Proteomes" id="UP000384372"/>
    </source>
</evidence>
<dbReference type="EMBL" id="VZAD01000013">
    <property type="protein sequence ID" value="MQP10591.1"/>
    <property type="molecule type" value="Genomic_DNA"/>
</dbReference>
<comment type="caution">
    <text evidence="9">The sequence shown here is derived from an EMBL/GenBank/DDBJ whole genome shotgun (WGS) entry which is preliminary data.</text>
</comment>
<dbReference type="NCBIfam" id="TIGR04183">
    <property type="entry name" value="Por_Secre_tail"/>
    <property type="match status" value="1"/>
</dbReference>
<dbReference type="GO" id="GO:0006508">
    <property type="term" value="P:proteolysis"/>
    <property type="evidence" value="ECO:0007669"/>
    <property type="project" value="UniProtKB-KW"/>
</dbReference>
<sequence>MNKKTILMASFLLVGSFSFAQKLSPSTSMMLHEARTAQKKAKAANATPQTVSAFITVKSQDAIAKIEALGAKVNSRISETLVTADMPLSAIEPISNLDEVVSVSVGTEAKLLMDNARKLLGVDECHQMTENNGPYTGKGVVIGIVDNGFQYDHVDFLNADKSDTRIKRVWDQHGTGNAPEGFGYGAEYKTTAEIRAAKYDLTSGFHATHVSGIASGSDKSTPYYGVAPDADLVFVSFKTTNAQIVDGIKYVFDYAKSVGKPAVVNISLGSHMGPHDGSSDTDLSFANLVGPGRIIVGAAGNEGLDKLHASKTFTAANKQMKTMFAYGSGQANSSYKQAYVDIWAEKNSKISVKAVVVNTLNGKIIASSDEVSNDGTKEVNWVAPDGSGVVVQVGLSLQENPVNGRTNVLLMSRATSINTGFAIGVVVTGEAGKTVHMWNNAASGEFTSFKKRGWTDGDTNCTVGELGGESPDVISVGSFNSKVQYQPINLQGTQNAYGLNEELTGKFLEHSAFSSYGPTVDGRVKPDITAPGCIIVSAGSRYCSGWSDDTNVIARTGNDLYTNDVGTSMASPYVAGCVALWLQANPNLTPKQVLEVIGNTAVQNDDYMPTGQIFPNNTWGYGRINAIKGLKQLLGTTGIDDVKTTESMYRIITDRQARTATFYIGSDKGQARVAVYNLTGQLMYSAPIKSNGETISLSSLPHGVYVFKLTQGSNTQTIKSTL</sequence>